<sequence length="64" mass="7107">MTKVHDPFELSVSPGTNLVPTPNTPLIRTVQRRMKIWRSTQANALVFGPFADAARQTESIEVGQ</sequence>
<evidence type="ECO:0000313" key="2">
    <source>
        <dbReference type="Proteomes" id="UP000219914"/>
    </source>
</evidence>
<proteinExistence type="predicted"/>
<dbReference type="EMBL" id="NWSY01000015">
    <property type="protein sequence ID" value="PDT21891.1"/>
    <property type="molecule type" value="Genomic_DNA"/>
</dbReference>
<keyword evidence="2" id="KW-1185">Reference proteome</keyword>
<dbReference type="Proteomes" id="UP000219914">
    <property type="component" value="Unassembled WGS sequence"/>
</dbReference>
<gene>
    <name evidence="1" type="ORF">CO674_20410</name>
</gene>
<reference evidence="1 2" key="1">
    <citation type="submission" date="2017-09" db="EMBL/GenBank/DDBJ databases">
        <title>Comparative genomics of rhizobia isolated from Phaseolus vulgaris in China.</title>
        <authorList>
            <person name="Tong W."/>
        </authorList>
    </citation>
    <scope>NUCLEOTIDE SEQUENCE [LARGE SCALE GENOMIC DNA]</scope>
    <source>
        <strain evidence="1 2">FH14</strain>
    </source>
</reference>
<protein>
    <submittedName>
        <fullName evidence="1">Uncharacterized protein</fullName>
    </submittedName>
</protein>
<comment type="caution">
    <text evidence="1">The sequence shown here is derived from an EMBL/GenBank/DDBJ whole genome shotgun (WGS) entry which is preliminary data.</text>
</comment>
<organism evidence="1 2">
    <name type="scientific">Rhizobium hidalgonense</name>
    <dbReference type="NCBI Taxonomy" id="1538159"/>
    <lineage>
        <taxon>Bacteria</taxon>
        <taxon>Pseudomonadati</taxon>
        <taxon>Pseudomonadota</taxon>
        <taxon>Alphaproteobacteria</taxon>
        <taxon>Hyphomicrobiales</taxon>
        <taxon>Rhizobiaceae</taxon>
        <taxon>Rhizobium/Agrobacterium group</taxon>
        <taxon>Rhizobium</taxon>
    </lineage>
</organism>
<name>A0ABX4JQ33_9HYPH</name>
<accession>A0ABX4JQ33</accession>
<evidence type="ECO:0000313" key="1">
    <source>
        <dbReference type="EMBL" id="PDT21891.1"/>
    </source>
</evidence>